<evidence type="ECO:0000256" key="1">
    <source>
        <dbReference type="SAM" id="Phobius"/>
    </source>
</evidence>
<dbReference type="EMBL" id="CP109207">
    <property type="protein sequence ID" value="WUU55297.1"/>
    <property type="molecule type" value="Genomic_DNA"/>
</dbReference>
<accession>A0ABZ1Y9F8</accession>
<evidence type="ECO:0000313" key="2">
    <source>
        <dbReference type="EMBL" id="WUU55297.1"/>
    </source>
</evidence>
<organism evidence="2">
    <name type="scientific">Streptomyces althioticus</name>
    <dbReference type="NCBI Taxonomy" id="83380"/>
    <lineage>
        <taxon>Bacteria</taxon>
        <taxon>Bacillati</taxon>
        <taxon>Actinomycetota</taxon>
        <taxon>Actinomycetes</taxon>
        <taxon>Kitasatosporales</taxon>
        <taxon>Streptomycetaceae</taxon>
        <taxon>Streptomyces</taxon>
        <taxon>Streptomyces althioticus group</taxon>
    </lineage>
</organism>
<dbReference type="RefSeq" id="WP_395759120.1">
    <property type="nucleotide sequence ID" value="NZ_CP109207.1"/>
</dbReference>
<reference evidence="2" key="1">
    <citation type="submission" date="2022-10" db="EMBL/GenBank/DDBJ databases">
        <title>The complete genomes of actinobacterial strains from the NBC collection.</title>
        <authorList>
            <person name="Joergensen T.S."/>
            <person name="Alvarez Arevalo M."/>
            <person name="Sterndorff E.B."/>
            <person name="Faurdal D."/>
            <person name="Vuksanovic O."/>
            <person name="Mourched A.-S."/>
            <person name="Charusanti P."/>
            <person name="Shaw S."/>
            <person name="Blin K."/>
            <person name="Weber T."/>
        </authorList>
    </citation>
    <scope>NUCLEOTIDE SEQUENCE [LARGE SCALE GENOMIC DNA]</scope>
    <source>
        <strain evidence="2">NBC 01686</strain>
    </source>
</reference>
<keyword evidence="1" id="KW-1133">Transmembrane helix</keyword>
<sequence length="172" mass="19422">MALVGLFGTIAGALIAFIGIRWSVNRQEKEKQLDHATKETGQALLKLMRLFRKPEIETRSPDGVTAEWGAAMTDQVDILKLTIPLFHNEKLRDRLNATVDILADWHYVVFDGPNQDEYPESHPLILKVLQHAVDCVGAERRGARRLPQESDAFATARSNISEFWAWDAESRA</sequence>
<name>A0ABZ1Y9F8_9ACTN</name>
<evidence type="ECO:0008006" key="3">
    <source>
        <dbReference type="Google" id="ProtNLM"/>
    </source>
</evidence>
<keyword evidence="1" id="KW-0812">Transmembrane</keyword>
<protein>
    <recommendedName>
        <fullName evidence="3">Secreted protein</fullName>
    </recommendedName>
</protein>
<keyword evidence="1" id="KW-0472">Membrane</keyword>
<proteinExistence type="predicted"/>
<feature type="transmembrane region" description="Helical" evidence="1">
    <location>
        <begin position="6"/>
        <end position="24"/>
    </location>
</feature>
<gene>
    <name evidence="2" type="ORF">OIE82_20060</name>
</gene>